<accession>A0A7I9WNF7</accession>
<reference evidence="5 6" key="1">
    <citation type="journal article" date="2019" name="Emerg. Microbes Infect.">
        <title>Comprehensive subspecies identification of 175 nontuberculous mycobacteria species based on 7547 genomic profiles.</title>
        <authorList>
            <person name="Matsumoto Y."/>
            <person name="Kinjo T."/>
            <person name="Motooka D."/>
            <person name="Nabeya D."/>
            <person name="Jung N."/>
            <person name="Uechi K."/>
            <person name="Horii T."/>
            <person name="Iida T."/>
            <person name="Fujita J."/>
            <person name="Nakamura S."/>
        </authorList>
    </citation>
    <scope>NUCLEOTIDE SEQUENCE [LARGE SCALE GENOMIC DNA]</scope>
    <source>
        <strain evidence="5 6">JCM 13392</strain>
    </source>
</reference>
<dbReference type="InterPro" id="IPR010982">
    <property type="entry name" value="Lambda_DNA-bd_dom_sf"/>
</dbReference>
<feature type="domain" description="HTH lacI-type" evidence="4">
    <location>
        <begin position="13"/>
        <end position="61"/>
    </location>
</feature>
<dbReference type="Pfam" id="PF13377">
    <property type="entry name" value="Peripla_BP_3"/>
    <property type="match status" value="1"/>
</dbReference>
<dbReference type="EMBL" id="BLKT01000003">
    <property type="protein sequence ID" value="GFG59254.1"/>
    <property type="molecule type" value="Genomic_DNA"/>
</dbReference>
<dbReference type="Gene3D" id="1.10.260.40">
    <property type="entry name" value="lambda repressor-like DNA-binding domains"/>
    <property type="match status" value="1"/>
</dbReference>
<sequence>MTDSIEHHRSARATLATVAASAGVSIATVSKVLNGRTDVAPATRSRVKTLLEQHHYVARRAEPVDVAGAGERPPTVELLFHEDLNAYGIEVVQGLLDAGDAAGVAVVVSRRPDGERDTGVASQWVSDLAAAGRRAVISVVDQLPEADIAALHRFGLPLVVIDPLNQPTARITSVGSTNFAGGLAATQHLLALSHRRIAYVGGPMTAACNQARLHGYRAAMEEAGAHVTDDFVRTGDFLYDNGLREGLALLDLPTPPTAVFAASDETALGVIEAARTRGLRVPEDLSVVGFDDTQLAKLSAPPLTTIRQPLREMGAVAMRTALRLAAGDVLDSHHVELATQLVERRSTARLESPTGVTP</sequence>
<dbReference type="PANTHER" id="PTHR30146:SF153">
    <property type="entry name" value="LACTOSE OPERON REPRESSOR"/>
    <property type="match status" value="1"/>
</dbReference>
<dbReference type="InterPro" id="IPR028082">
    <property type="entry name" value="Peripla_BP_I"/>
</dbReference>
<dbReference type="PANTHER" id="PTHR30146">
    <property type="entry name" value="LACI-RELATED TRANSCRIPTIONAL REPRESSOR"/>
    <property type="match status" value="1"/>
</dbReference>
<dbReference type="SMART" id="SM00354">
    <property type="entry name" value="HTH_LACI"/>
    <property type="match status" value="1"/>
</dbReference>
<dbReference type="PROSITE" id="PS50932">
    <property type="entry name" value="HTH_LACI_2"/>
    <property type="match status" value="1"/>
</dbReference>
<dbReference type="Proteomes" id="UP000465241">
    <property type="component" value="Unassembled WGS sequence"/>
</dbReference>
<dbReference type="GO" id="GO:0003700">
    <property type="term" value="F:DNA-binding transcription factor activity"/>
    <property type="evidence" value="ECO:0007669"/>
    <property type="project" value="TreeGrafter"/>
</dbReference>
<dbReference type="SUPFAM" id="SSF53822">
    <property type="entry name" value="Periplasmic binding protein-like I"/>
    <property type="match status" value="1"/>
</dbReference>
<evidence type="ECO:0000313" key="5">
    <source>
        <dbReference type="EMBL" id="GFG59254.1"/>
    </source>
</evidence>
<name>A0A7I9WNF7_9MYCO</name>
<evidence type="ECO:0000256" key="2">
    <source>
        <dbReference type="ARBA" id="ARBA00023125"/>
    </source>
</evidence>
<dbReference type="GO" id="GO:0000976">
    <property type="term" value="F:transcription cis-regulatory region binding"/>
    <property type="evidence" value="ECO:0007669"/>
    <property type="project" value="TreeGrafter"/>
</dbReference>
<dbReference type="Pfam" id="PF00356">
    <property type="entry name" value="LacI"/>
    <property type="match status" value="1"/>
</dbReference>
<evidence type="ECO:0000313" key="6">
    <source>
        <dbReference type="Proteomes" id="UP000465241"/>
    </source>
</evidence>
<dbReference type="AlphaFoldDB" id="A0A7I9WNF7"/>
<gene>
    <name evidence="5" type="ORF">MMUR_33900</name>
</gene>
<proteinExistence type="predicted"/>
<evidence type="ECO:0000256" key="3">
    <source>
        <dbReference type="ARBA" id="ARBA00023163"/>
    </source>
</evidence>
<keyword evidence="2" id="KW-0238">DNA-binding</keyword>
<dbReference type="InterPro" id="IPR000843">
    <property type="entry name" value="HTH_LacI"/>
</dbReference>
<keyword evidence="6" id="KW-1185">Reference proteome</keyword>
<protein>
    <submittedName>
        <fullName evidence="5">LacI family transcriptional regulator</fullName>
    </submittedName>
</protein>
<keyword evidence="1" id="KW-0805">Transcription regulation</keyword>
<dbReference type="InterPro" id="IPR046335">
    <property type="entry name" value="LacI/GalR-like_sensor"/>
</dbReference>
<dbReference type="RefSeq" id="WP_193489831.1">
    <property type="nucleotide sequence ID" value="NZ_BAAAMC010000057.1"/>
</dbReference>
<dbReference type="CDD" id="cd01392">
    <property type="entry name" value="HTH_LacI"/>
    <property type="match status" value="1"/>
</dbReference>
<evidence type="ECO:0000256" key="1">
    <source>
        <dbReference type="ARBA" id="ARBA00023015"/>
    </source>
</evidence>
<organism evidence="5 6">
    <name type="scientific">Mycolicibacterium murale</name>
    <dbReference type="NCBI Taxonomy" id="182220"/>
    <lineage>
        <taxon>Bacteria</taxon>
        <taxon>Bacillati</taxon>
        <taxon>Actinomycetota</taxon>
        <taxon>Actinomycetes</taxon>
        <taxon>Mycobacteriales</taxon>
        <taxon>Mycobacteriaceae</taxon>
        <taxon>Mycolicibacterium</taxon>
    </lineage>
</organism>
<keyword evidence="3" id="KW-0804">Transcription</keyword>
<dbReference type="Gene3D" id="3.40.50.2300">
    <property type="match status" value="2"/>
</dbReference>
<dbReference type="SUPFAM" id="SSF47413">
    <property type="entry name" value="lambda repressor-like DNA-binding domains"/>
    <property type="match status" value="1"/>
</dbReference>
<comment type="caution">
    <text evidence="5">The sequence shown here is derived from an EMBL/GenBank/DDBJ whole genome shotgun (WGS) entry which is preliminary data.</text>
</comment>
<evidence type="ECO:0000259" key="4">
    <source>
        <dbReference type="PROSITE" id="PS50932"/>
    </source>
</evidence>